<reference evidence="1 2" key="1">
    <citation type="submission" date="2018-12" db="EMBL/GenBank/DDBJ databases">
        <title>Genome of Verticillium dahliae isolate Getta Getta.</title>
        <authorList>
            <person name="Gardiner D.M."/>
        </authorList>
    </citation>
    <scope>NUCLEOTIDE SEQUENCE [LARGE SCALE GENOMIC DNA]</scope>
    <source>
        <strain evidence="1 2">Getta Getta</strain>
    </source>
</reference>
<dbReference type="AlphaFoldDB" id="A0A444RUH6"/>
<sequence length="96" mass="10386">MLVALVYRSYHASTGPPPGALPDAHAACPSLSHITGPGACKTPALLLFLPRNDDGHPLRLTHFYHVQFRPQSYATTVASLTGLVQQPTALWILESR</sequence>
<evidence type="ECO:0000313" key="1">
    <source>
        <dbReference type="EMBL" id="RXG44786.1"/>
    </source>
</evidence>
<organism evidence="1 2">
    <name type="scientific">Verticillium dahliae</name>
    <name type="common">Verticillium wilt</name>
    <dbReference type="NCBI Taxonomy" id="27337"/>
    <lineage>
        <taxon>Eukaryota</taxon>
        <taxon>Fungi</taxon>
        <taxon>Dikarya</taxon>
        <taxon>Ascomycota</taxon>
        <taxon>Pezizomycotina</taxon>
        <taxon>Sordariomycetes</taxon>
        <taxon>Hypocreomycetidae</taxon>
        <taxon>Glomerellales</taxon>
        <taxon>Plectosphaerellaceae</taxon>
        <taxon>Verticillium</taxon>
    </lineage>
</organism>
<name>A0A444RUH6_VERDA</name>
<accession>A0A444RUH6</accession>
<dbReference type="EMBL" id="RSDZ01000076">
    <property type="protein sequence ID" value="RXG44786.1"/>
    <property type="molecule type" value="Genomic_DNA"/>
</dbReference>
<evidence type="ECO:0000313" key="2">
    <source>
        <dbReference type="Proteomes" id="UP000288725"/>
    </source>
</evidence>
<dbReference type="Proteomes" id="UP000288725">
    <property type="component" value="Chromosome 3"/>
</dbReference>
<comment type="caution">
    <text evidence="1">The sequence shown here is derived from an EMBL/GenBank/DDBJ whole genome shotgun (WGS) entry which is preliminary data.</text>
</comment>
<protein>
    <submittedName>
        <fullName evidence="1">Uncharacterized protein</fullName>
    </submittedName>
</protein>
<proteinExistence type="predicted"/>
<gene>
    <name evidence="1" type="ORF">VDGE_30447</name>
</gene>